<gene>
    <name evidence="3" type="ORF">SETTUDRAFT_90584</name>
</gene>
<evidence type="ECO:0000256" key="1">
    <source>
        <dbReference type="ARBA" id="ARBA00005986"/>
    </source>
</evidence>
<dbReference type="HOGENOM" id="CLU_1856542_0_0_1"/>
<dbReference type="GO" id="GO:0016491">
    <property type="term" value="F:oxidoreductase activity"/>
    <property type="evidence" value="ECO:0007669"/>
    <property type="project" value="InterPro"/>
</dbReference>
<dbReference type="InterPro" id="IPR009799">
    <property type="entry name" value="EthD_dom"/>
</dbReference>
<accession>R0IJ81</accession>
<dbReference type="Pfam" id="PF07110">
    <property type="entry name" value="EthD"/>
    <property type="match status" value="1"/>
</dbReference>
<dbReference type="Gene3D" id="3.30.70.100">
    <property type="match status" value="1"/>
</dbReference>
<dbReference type="InterPro" id="IPR011008">
    <property type="entry name" value="Dimeric_a/b-barrel"/>
</dbReference>
<dbReference type="Proteomes" id="UP000016935">
    <property type="component" value="Unassembled WGS sequence"/>
</dbReference>
<keyword evidence="4" id="KW-1185">Reference proteome</keyword>
<sequence>MNKNPPTKYPVVLTALTRRKEGTTIEEFLDYNENVFAPLVKKIAGKVYPLSWSRHYHVEDSECPMGLTRILVGSNVDESMDWDVIGEMLFEDELHLQQFITFLHSDAALEIFEEEAKFIDQSKKKMVVMKRAVTFRDS</sequence>
<comment type="similarity">
    <text evidence="1">Belongs to the tpcK family.</text>
</comment>
<proteinExistence type="inferred from homology"/>
<evidence type="ECO:0000313" key="3">
    <source>
        <dbReference type="EMBL" id="EOA85205.1"/>
    </source>
</evidence>
<organism evidence="3 4">
    <name type="scientific">Exserohilum turcicum (strain 28A)</name>
    <name type="common">Northern leaf blight fungus</name>
    <name type="synonym">Setosphaeria turcica</name>
    <dbReference type="NCBI Taxonomy" id="671987"/>
    <lineage>
        <taxon>Eukaryota</taxon>
        <taxon>Fungi</taxon>
        <taxon>Dikarya</taxon>
        <taxon>Ascomycota</taxon>
        <taxon>Pezizomycotina</taxon>
        <taxon>Dothideomycetes</taxon>
        <taxon>Pleosporomycetidae</taxon>
        <taxon>Pleosporales</taxon>
        <taxon>Pleosporineae</taxon>
        <taxon>Pleosporaceae</taxon>
        <taxon>Exserohilum</taxon>
    </lineage>
</organism>
<dbReference type="EMBL" id="KB908703">
    <property type="protein sequence ID" value="EOA85205.1"/>
    <property type="molecule type" value="Genomic_DNA"/>
</dbReference>
<dbReference type="SUPFAM" id="SSF54909">
    <property type="entry name" value="Dimeric alpha+beta barrel"/>
    <property type="match status" value="1"/>
</dbReference>
<protein>
    <recommendedName>
        <fullName evidence="2">EthD domain-containing protein</fullName>
    </recommendedName>
</protein>
<evidence type="ECO:0000313" key="4">
    <source>
        <dbReference type="Proteomes" id="UP000016935"/>
    </source>
</evidence>
<dbReference type="GeneID" id="19405846"/>
<dbReference type="AlphaFoldDB" id="R0IJ81"/>
<reference evidence="3 4" key="1">
    <citation type="journal article" date="2012" name="PLoS Pathog.">
        <title>Diverse lifestyles and strategies of plant pathogenesis encoded in the genomes of eighteen Dothideomycetes fungi.</title>
        <authorList>
            <person name="Ohm R.A."/>
            <person name="Feau N."/>
            <person name="Henrissat B."/>
            <person name="Schoch C.L."/>
            <person name="Horwitz B.A."/>
            <person name="Barry K.W."/>
            <person name="Condon B.J."/>
            <person name="Copeland A.C."/>
            <person name="Dhillon B."/>
            <person name="Glaser F."/>
            <person name="Hesse C.N."/>
            <person name="Kosti I."/>
            <person name="LaButti K."/>
            <person name="Lindquist E.A."/>
            <person name="Lucas S."/>
            <person name="Salamov A.A."/>
            <person name="Bradshaw R.E."/>
            <person name="Ciuffetti L."/>
            <person name="Hamelin R.C."/>
            <person name="Kema G.H.J."/>
            <person name="Lawrence C."/>
            <person name="Scott J.A."/>
            <person name="Spatafora J.W."/>
            <person name="Turgeon B.G."/>
            <person name="de Wit P.J.G.M."/>
            <person name="Zhong S."/>
            <person name="Goodwin S.B."/>
            <person name="Grigoriev I.V."/>
        </authorList>
    </citation>
    <scope>NUCLEOTIDE SEQUENCE [LARGE SCALE GENOMIC DNA]</scope>
    <source>
        <strain evidence="4">28A</strain>
    </source>
</reference>
<dbReference type="RefSeq" id="XP_008027660.1">
    <property type="nucleotide sequence ID" value="XM_008029469.1"/>
</dbReference>
<reference evidence="3 4" key="2">
    <citation type="journal article" date="2013" name="PLoS Genet.">
        <title>Comparative genome structure, secondary metabolite, and effector coding capacity across Cochliobolus pathogens.</title>
        <authorList>
            <person name="Condon B.J."/>
            <person name="Leng Y."/>
            <person name="Wu D."/>
            <person name="Bushley K.E."/>
            <person name="Ohm R.A."/>
            <person name="Otillar R."/>
            <person name="Martin J."/>
            <person name="Schackwitz W."/>
            <person name="Grimwood J."/>
            <person name="MohdZainudin N."/>
            <person name="Xue C."/>
            <person name="Wang R."/>
            <person name="Manning V.A."/>
            <person name="Dhillon B."/>
            <person name="Tu Z.J."/>
            <person name="Steffenson B.J."/>
            <person name="Salamov A."/>
            <person name="Sun H."/>
            <person name="Lowry S."/>
            <person name="LaButti K."/>
            <person name="Han J."/>
            <person name="Copeland A."/>
            <person name="Lindquist E."/>
            <person name="Barry K."/>
            <person name="Schmutz J."/>
            <person name="Baker S.E."/>
            <person name="Ciuffetti L.M."/>
            <person name="Grigoriev I.V."/>
            <person name="Zhong S."/>
            <person name="Turgeon B.G."/>
        </authorList>
    </citation>
    <scope>NUCLEOTIDE SEQUENCE [LARGE SCALE GENOMIC DNA]</scope>
    <source>
        <strain evidence="4">28A</strain>
    </source>
</reference>
<dbReference type="OrthoDB" id="2519291at2759"/>
<name>R0IJ81_EXST2</name>
<evidence type="ECO:0000259" key="2">
    <source>
        <dbReference type="Pfam" id="PF07110"/>
    </source>
</evidence>
<feature type="domain" description="EthD" evidence="2">
    <location>
        <begin position="20"/>
        <end position="122"/>
    </location>
</feature>